<dbReference type="Proteomes" id="UP000462621">
    <property type="component" value="Unassembled WGS sequence"/>
</dbReference>
<organism evidence="1 2">
    <name type="scientific">Vibrio eleionomae</name>
    <dbReference type="NCBI Taxonomy" id="2653505"/>
    <lineage>
        <taxon>Bacteria</taxon>
        <taxon>Pseudomonadati</taxon>
        <taxon>Pseudomonadota</taxon>
        <taxon>Gammaproteobacteria</taxon>
        <taxon>Vibrionales</taxon>
        <taxon>Vibrionaceae</taxon>
        <taxon>Vibrio</taxon>
    </lineage>
</organism>
<dbReference type="InterPro" id="IPR036770">
    <property type="entry name" value="Ankyrin_rpt-contain_sf"/>
</dbReference>
<dbReference type="PANTHER" id="PTHR46224:SF64">
    <property type="entry name" value="IQ MOTIF AND ANKYRIN REPEAT DOMAIN-CONTAINING PROTEIN 1"/>
    <property type="match status" value="1"/>
</dbReference>
<protein>
    <submittedName>
        <fullName evidence="1">Ankyrin repeat domain-containing protein</fullName>
    </submittedName>
</protein>
<reference evidence="1 2" key="1">
    <citation type="submission" date="2019-10" db="EMBL/GenBank/DDBJ databases">
        <title>Vibrio sp. nov. isolated from a shrimp pond.</title>
        <authorList>
            <person name="Gomez-Gil B."/>
            <person name="Enciso-Ibarra J."/>
            <person name="Enciso-Ibarra K."/>
            <person name="Bolan-Mejia C."/>
        </authorList>
    </citation>
    <scope>NUCLEOTIDE SEQUENCE [LARGE SCALE GENOMIC DNA]</scope>
    <source>
        <strain evidence="1 2">CAIM 722</strain>
    </source>
</reference>
<evidence type="ECO:0000313" key="1">
    <source>
        <dbReference type="EMBL" id="MZI94707.1"/>
    </source>
</evidence>
<proteinExistence type="predicted"/>
<keyword evidence="2" id="KW-1185">Reference proteome</keyword>
<evidence type="ECO:0000313" key="2">
    <source>
        <dbReference type="Proteomes" id="UP000462621"/>
    </source>
</evidence>
<dbReference type="PANTHER" id="PTHR46224">
    <property type="entry name" value="ANKYRIN REPEAT FAMILY PROTEIN"/>
    <property type="match status" value="1"/>
</dbReference>
<dbReference type="InterPro" id="IPR051616">
    <property type="entry name" value="Cul2-RING_E3_ligase_SR"/>
</dbReference>
<comment type="caution">
    <text evidence="1">The sequence shown here is derived from an EMBL/GenBank/DDBJ whole genome shotgun (WGS) entry which is preliminary data.</text>
</comment>
<accession>A0A7X4LN54</accession>
<dbReference type="EMBL" id="WEKT01000035">
    <property type="protein sequence ID" value="MZI94707.1"/>
    <property type="molecule type" value="Genomic_DNA"/>
</dbReference>
<dbReference type="AlphaFoldDB" id="A0A7X4LN54"/>
<dbReference type="SUPFAM" id="SSF48403">
    <property type="entry name" value="Ankyrin repeat"/>
    <property type="match status" value="1"/>
</dbReference>
<sequence length="278" mass="30903">MSNKINPKDLFSGPMLEVAQAVNSQDIEKIKQLASQLDDINARGEHGVTLLVYAVIANKLDAIKVLMELGSDPSIDIPEQGNAGYISMWHPDAKALEVLLQSGMDPNLNEEGDPLIFHSHNIDESNSLPVLVQYGVDVNALNEKGETPIFGMLSVQFKNALYLLDHGADGHYVTSAGISVTYSVEFELEHIDPNSKAYQTMLQIKEKLISQGVKFPALSPWGERFVRDIVFCKEPSGYYPRSECKIEGVNPFVKGPSDEVKRQDEAILKERYGIEHQF</sequence>
<gene>
    <name evidence="1" type="ORF">F9817_16115</name>
</gene>
<dbReference type="Gene3D" id="1.25.40.20">
    <property type="entry name" value="Ankyrin repeat-containing domain"/>
    <property type="match status" value="1"/>
</dbReference>
<name>A0A7X4LN54_9VIBR</name>